<name>A0A6A7APB4_9PLEO</name>
<gene>
    <name evidence="2" type="ORF">T440DRAFT_523891</name>
</gene>
<feature type="compositionally biased region" description="Basic and acidic residues" evidence="1">
    <location>
        <begin position="121"/>
        <end position="138"/>
    </location>
</feature>
<reference evidence="2" key="1">
    <citation type="submission" date="2020-01" db="EMBL/GenBank/DDBJ databases">
        <authorList>
            <consortium name="DOE Joint Genome Institute"/>
            <person name="Haridas S."/>
            <person name="Albert R."/>
            <person name="Binder M."/>
            <person name="Bloem J."/>
            <person name="Labutti K."/>
            <person name="Salamov A."/>
            <person name="Andreopoulos B."/>
            <person name="Baker S.E."/>
            <person name="Barry K."/>
            <person name="Bills G."/>
            <person name="Bluhm B.H."/>
            <person name="Cannon C."/>
            <person name="Castanera R."/>
            <person name="Culley D.E."/>
            <person name="Daum C."/>
            <person name="Ezra D."/>
            <person name="Gonzalez J.B."/>
            <person name="Henrissat B."/>
            <person name="Kuo A."/>
            <person name="Liang C."/>
            <person name="Lipzen A."/>
            <person name="Lutzoni F."/>
            <person name="Magnuson J."/>
            <person name="Mondo S."/>
            <person name="Nolan M."/>
            <person name="Ohm R."/>
            <person name="Pangilinan J."/>
            <person name="Park H.-J."/>
            <person name="Ramirez L."/>
            <person name="Alfaro M."/>
            <person name="Sun H."/>
            <person name="Tritt A."/>
            <person name="Yoshinaga Y."/>
            <person name="Zwiers L.-H."/>
            <person name="Turgeon B.G."/>
            <person name="Goodwin S.B."/>
            <person name="Spatafora J.W."/>
            <person name="Crous P.W."/>
            <person name="Grigoriev I.V."/>
        </authorList>
    </citation>
    <scope>NUCLEOTIDE SEQUENCE</scope>
    <source>
        <strain evidence="2">IPT5</strain>
    </source>
</reference>
<dbReference type="Proteomes" id="UP000799423">
    <property type="component" value="Unassembled WGS sequence"/>
</dbReference>
<feature type="compositionally biased region" description="Polar residues" evidence="1">
    <location>
        <begin position="90"/>
        <end position="102"/>
    </location>
</feature>
<evidence type="ECO:0000256" key="1">
    <source>
        <dbReference type="SAM" id="MobiDB-lite"/>
    </source>
</evidence>
<sequence length="138" mass="15609">MRTRLFHLRYPGVEHLATLARADAAGAATYYMKSILDCTLRNEKHIPEARELLWNHIDYALDSRLRSLKEALPSFCTEFPKLKLKTTKAVGSSRASFQSDSNAIAPISLPPTPSSNDNELEPVKRPDKRLRTEETADR</sequence>
<protein>
    <submittedName>
        <fullName evidence="2">Uncharacterized protein</fullName>
    </submittedName>
</protein>
<accession>A0A6A7APB4</accession>
<feature type="region of interest" description="Disordered" evidence="1">
    <location>
        <begin position="90"/>
        <end position="138"/>
    </location>
</feature>
<dbReference type="OrthoDB" id="5426775at2759"/>
<dbReference type="EMBL" id="MU006473">
    <property type="protein sequence ID" value="KAF2843915.1"/>
    <property type="molecule type" value="Genomic_DNA"/>
</dbReference>
<keyword evidence="3" id="KW-1185">Reference proteome</keyword>
<organism evidence="2 3">
    <name type="scientific">Plenodomus tracheiphilus IPT5</name>
    <dbReference type="NCBI Taxonomy" id="1408161"/>
    <lineage>
        <taxon>Eukaryota</taxon>
        <taxon>Fungi</taxon>
        <taxon>Dikarya</taxon>
        <taxon>Ascomycota</taxon>
        <taxon>Pezizomycotina</taxon>
        <taxon>Dothideomycetes</taxon>
        <taxon>Pleosporomycetidae</taxon>
        <taxon>Pleosporales</taxon>
        <taxon>Pleosporineae</taxon>
        <taxon>Leptosphaeriaceae</taxon>
        <taxon>Plenodomus</taxon>
    </lineage>
</organism>
<dbReference type="AlphaFoldDB" id="A0A6A7APB4"/>
<proteinExistence type="predicted"/>
<evidence type="ECO:0000313" key="3">
    <source>
        <dbReference type="Proteomes" id="UP000799423"/>
    </source>
</evidence>
<evidence type="ECO:0000313" key="2">
    <source>
        <dbReference type="EMBL" id="KAF2843915.1"/>
    </source>
</evidence>